<dbReference type="EC" id="2.3.-.-" evidence="4"/>
<feature type="transmembrane region" description="Helical" evidence="2">
    <location>
        <begin position="194"/>
        <end position="212"/>
    </location>
</feature>
<dbReference type="RefSeq" id="WP_353712921.1">
    <property type="nucleotide sequence ID" value="NZ_CP159279.1"/>
</dbReference>
<feature type="transmembrane region" description="Helical" evidence="2">
    <location>
        <begin position="224"/>
        <end position="243"/>
    </location>
</feature>
<protein>
    <submittedName>
        <fullName evidence="4">Acyltransferase</fullName>
        <ecNumber evidence="4">2.3.-.-</ecNumber>
    </submittedName>
</protein>
<keyword evidence="2" id="KW-1133">Transmembrane helix</keyword>
<organism evidence="4">
    <name type="scientific">Arthrobacter sp. K5</name>
    <dbReference type="NCBI Taxonomy" id="2839623"/>
    <lineage>
        <taxon>Bacteria</taxon>
        <taxon>Bacillati</taxon>
        <taxon>Actinomycetota</taxon>
        <taxon>Actinomycetes</taxon>
        <taxon>Micrococcales</taxon>
        <taxon>Micrococcaceae</taxon>
        <taxon>Arthrobacter</taxon>
    </lineage>
</organism>
<keyword evidence="2" id="KW-0472">Membrane</keyword>
<keyword evidence="4" id="KW-0012">Acyltransferase</keyword>
<accession>A0AAU8ETU4</accession>
<dbReference type="PANTHER" id="PTHR23028">
    <property type="entry name" value="ACETYLTRANSFERASE"/>
    <property type="match status" value="1"/>
</dbReference>
<dbReference type="PANTHER" id="PTHR23028:SF53">
    <property type="entry name" value="ACYL_TRANSF_3 DOMAIN-CONTAINING PROTEIN"/>
    <property type="match status" value="1"/>
</dbReference>
<feature type="transmembrane region" description="Helical" evidence="2">
    <location>
        <begin position="58"/>
        <end position="75"/>
    </location>
</feature>
<feature type="region of interest" description="Disordered" evidence="1">
    <location>
        <begin position="325"/>
        <end position="361"/>
    </location>
</feature>
<evidence type="ECO:0000256" key="2">
    <source>
        <dbReference type="SAM" id="Phobius"/>
    </source>
</evidence>
<gene>
    <name evidence="4" type="ORF">ABRP34_08785</name>
</gene>
<dbReference type="InterPro" id="IPR050879">
    <property type="entry name" value="Acyltransferase_3"/>
</dbReference>
<evidence type="ECO:0000259" key="3">
    <source>
        <dbReference type="Pfam" id="PF01757"/>
    </source>
</evidence>
<dbReference type="GO" id="GO:0016020">
    <property type="term" value="C:membrane"/>
    <property type="evidence" value="ECO:0007669"/>
    <property type="project" value="TreeGrafter"/>
</dbReference>
<dbReference type="GO" id="GO:0009103">
    <property type="term" value="P:lipopolysaccharide biosynthetic process"/>
    <property type="evidence" value="ECO:0007669"/>
    <property type="project" value="TreeGrafter"/>
</dbReference>
<dbReference type="Pfam" id="PF01757">
    <property type="entry name" value="Acyl_transf_3"/>
    <property type="match status" value="1"/>
</dbReference>
<feature type="transmembrane region" description="Helical" evidence="2">
    <location>
        <begin position="294"/>
        <end position="315"/>
    </location>
</feature>
<reference evidence="4" key="1">
    <citation type="submission" date="2024-06" db="EMBL/GenBank/DDBJ databases">
        <title>Biodegradation of dimethachlon by Arthrobacter sp. K5: mechanistic insights and ecological implications.</title>
        <authorList>
            <person name="Hu S."/>
            <person name="Lu P."/>
        </authorList>
    </citation>
    <scope>NUCLEOTIDE SEQUENCE</scope>
    <source>
        <strain evidence="4">K5</strain>
    </source>
</reference>
<keyword evidence="4" id="KW-0808">Transferase</keyword>
<dbReference type="GO" id="GO:0016747">
    <property type="term" value="F:acyltransferase activity, transferring groups other than amino-acyl groups"/>
    <property type="evidence" value="ECO:0007669"/>
    <property type="project" value="InterPro"/>
</dbReference>
<dbReference type="InterPro" id="IPR002656">
    <property type="entry name" value="Acyl_transf_3_dom"/>
</dbReference>
<feature type="transmembrane region" description="Helical" evidence="2">
    <location>
        <begin position="255"/>
        <end position="274"/>
    </location>
</feature>
<evidence type="ECO:0000256" key="1">
    <source>
        <dbReference type="SAM" id="MobiDB-lite"/>
    </source>
</evidence>
<name>A0AAU8ETU4_9MICC</name>
<dbReference type="AlphaFoldDB" id="A0AAU8ETU4"/>
<feature type="transmembrane region" description="Helical" evidence="2">
    <location>
        <begin position="20"/>
        <end position="38"/>
    </location>
</feature>
<keyword evidence="2" id="KW-0812">Transmembrane</keyword>
<feature type="transmembrane region" description="Helical" evidence="2">
    <location>
        <begin position="102"/>
        <end position="124"/>
    </location>
</feature>
<feature type="domain" description="Acyltransferase 3" evidence="3">
    <location>
        <begin position="4"/>
        <end position="307"/>
    </location>
</feature>
<dbReference type="EMBL" id="CP159279">
    <property type="protein sequence ID" value="XCH13054.1"/>
    <property type="molecule type" value="Genomic_DNA"/>
</dbReference>
<proteinExistence type="predicted"/>
<feature type="transmembrane region" description="Helical" evidence="2">
    <location>
        <begin position="136"/>
        <end position="159"/>
    </location>
</feature>
<evidence type="ECO:0000313" key="4">
    <source>
        <dbReference type="EMBL" id="XCH13054.1"/>
    </source>
</evidence>
<feature type="transmembrane region" description="Helical" evidence="2">
    <location>
        <begin position="165"/>
        <end position="187"/>
    </location>
</feature>
<sequence>MVLYHASVTLVPEMYPLVSMGQTGVTFFFLLSGFVLAWSMNPQTTKQQFYWRRFARIWPLHALTALAAVVLVFATQGDQSVPQLLASLLLVQGWLGDQQWVYAYNGVSWSLSCEAFFYAVFPFLAVRLARLEPGNLFRVSATVFVVAVSFISVLLALVPGFDWGALFYTFPAFRIAEFIVGVCLAIAMRKGWKPRFGIGVGAAAAIGSFFILEVVDGIAPWHTAGQLAGALCIPGFALLIAAYADRDRCGGRPTFASSPAIVKLGEWSFALYLVHELVLRTALELGPESLAQRAAFAAVGIAISIPLAGAAYTFFERPIEARLRNGSSRGGPVADTRRPEETPIFTEPQAEPATSGASARG</sequence>